<evidence type="ECO:0000313" key="3">
    <source>
        <dbReference type="Proteomes" id="UP000030645"/>
    </source>
</evidence>
<dbReference type="AlphaFoldDB" id="W9SDJ0"/>
<keyword evidence="3" id="KW-1185">Reference proteome</keyword>
<reference evidence="3" key="1">
    <citation type="submission" date="2013-01" db="EMBL/GenBank/DDBJ databases">
        <title>Draft Genome Sequence of a Mulberry Tree, Morus notabilis C.K. Schneid.</title>
        <authorList>
            <person name="He N."/>
            <person name="Zhao S."/>
        </authorList>
    </citation>
    <scope>NUCLEOTIDE SEQUENCE</scope>
</reference>
<organism evidence="2 3">
    <name type="scientific">Morus notabilis</name>
    <dbReference type="NCBI Taxonomy" id="981085"/>
    <lineage>
        <taxon>Eukaryota</taxon>
        <taxon>Viridiplantae</taxon>
        <taxon>Streptophyta</taxon>
        <taxon>Embryophyta</taxon>
        <taxon>Tracheophyta</taxon>
        <taxon>Spermatophyta</taxon>
        <taxon>Magnoliopsida</taxon>
        <taxon>eudicotyledons</taxon>
        <taxon>Gunneridae</taxon>
        <taxon>Pentapetalae</taxon>
        <taxon>rosids</taxon>
        <taxon>fabids</taxon>
        <taxon>Rosales</taxon>
        <taxon>Moraceae</taxon>
        <taxon>Moreae</taxon>
        <taxon>Morus</taxon>
    </lineage>
</organism>
<sequence>MKLDIREYADLNIPDWLGDSLFSKLISVQLSGNEYCMFLPPLRKSPFLRELVIESFYGVRDAIMSWPAQLDPFSLGPSRPSPLFW</sequence>
<protein>
    <recommendedName>
        <fullName evidence="1">R13L1/DRL21-like LRR repeat region domain-containing protein</fullName>
    </recommendedName>
</protein>
<proteinExistence type="predicted"/>
<accession>W9SDJ0</accession>
<dbReference type="Proteomes" id="UP000030645">
    <property type="component" value="Unassembled WGS sequence"/>
</dbReference>
<feature type="domain" description="R13L1/DRL21-like LRR repeat region" evidence="1">
    <location>
        <begin position="2"/>
        <end position="55"/>
    </location>
</feature>
<name>W9SDJ0_9ROSA</name>
<evidence type="ECO:0000259" key="1">
    <source>
        <dbReference type="Pfam" id="PF25019"/>
    </source>
</evidence>
<dbReference type="EMBL" id="KE346119">
    <property type="protein sequence ID" value="EXC26775.1"/>
    <property type="molecule type" value="Genomic_DNA"/>
</dbReference>
<dbReference type="Pfam" id="PF25019">
    <property type="entry name" value="LRR_R13L1-DRL21"/>
    <property type="match status" value="1"/>
</dbReference>
<dbReference type="InterPro" id="IPR056789">
    <property type="entry name" value="LRR_R13L1-DRL21"/>
</dbReference>
<gene>
    <name evidence="2" type="ORF">L484_023391</name>
</gene>
<evidence type="ECO:0000313" key="2">
    <source>
        <dbReference type="EMBL" id="EXC26775.1"/>
    </source>
</evidence>